<protein>
    <recommendedName>
        <fullName evidence="2">Endonuclease/exonuclease/phosphatase domain-containing protein</fullName>
    </recommendedName>
</protein>
<dbReference type="AlphaFoldDB" id="A0A813E186"/>
<proteinExistence type="predicted"/>
<keyword evidence="1" id="KW-0732">Signal</keyword>
<feature type="signal peptide" evidence="1">
    <location>
        <begin position="1"/>
        <end position="23"/>
    </location>
</feature>
<dbReference type="Pfam" id="PF03372">
    <property type="entry name" value="Exo_endo_phos"/>
    <property type="match status" value="1"/>
</dbReference>
<dbReference type="InterPro" id="IPR036691">
    <property type="entry name" value="Endo/exonu/phosph_ase_sf"/>
</dbReference>
<accession>A0A813E186</accession>
<feature type="chain" id="PRO_5033057443" description="Endonuclease/exonuclease/phosphatase domain-containing protein" evidence="1">
    <location>
        <begin position="24"/>
        <end position="645"/>
    </location>
</feature>
<evidence type="ECO:0000259" key="2">
    <source>
        <dbReference type="Pfam" id="PF03372"/>
    </source>
</evidence>
<evidence type="ECO:0000313" key="3">
    <source>
        <dbReference type="EMBL" id="CAE8592443.1"/>
    </source>
</evidence>
<dbReference type="Gene3D" id="3.60.10.10">
    <property type="entry name" value="Endonuclease/exonuclease/phosphatase"/>
    <property type="match status" value="1"/>
</dbReference>
<dbReference type="Proteomes" id="UP000654075">
    <property type="component" value="Unassembled WGS sequence"/>
</dbReference>
<evidence type="ECO:0000256" key="1">
    <source>
        <dbReference type="SAM" id="SignalP"/>
    </source>
</evidence>
<gene>
    <name evidence="3" type="ORF">PGLA1383_LOCUS11096</name>
</gene>
<feature type="domain" description="Endonuclease/exonuclease/phosphatase" evidence="2">
    <location>
        <begin position="49"/>
        <end position="276"/>
    </location>
</feature>
<dbReference type="EMBL" id="CAJNNV010005679">
    <property type="protein sequence ID" value="CAE8592443.1"/>
    <property type="molecule type" value="Genomic_DNA"/>
</dbReference>
<sequence length="645" mass="73786">MARTAGNNVAIFLIASGLTALCGLPTVFQPAPRNIDIFSYNPYAANSEYRISEICRTLHGDVIGLQGTQRRQFGQSLFNVSHDLSHLHPLQVTRHGDYTGYHWGYGNGRFTSKATGVSLLIRRKTFSPAWVTQVISPPPALQGRGGALRLKHGTLEVCFFCLYSPSEPRNTEERNAAEAFYTWLYSALARLPRRSLCIFLGDLNAHVGSIWNTEDVGPQSVGSFQPQAENNNGWRFRHWMQQHHLCAANTHFSSAASPTYWAPTGHGSRVDYIVVPLESLPSVQKIDIWRKAARELQVFQTARPRDHSPLHMRIQVARFHEPQQQPPGIKWGYSKINTALYSTRNNNTQPFIQDIHDTFSQPHIYTRCQQLLLQETLDDFWVFFNGQLREIAAKHFTLQQQQQPTRPNTDSDKTSALRKKVKIAFSELQRSPPVEISQWQHGKISDKELLTAMTRSWSTVTHLQKLDRDLRSHTRDDHRKYYHELALQFQAATDAHDSHRVWQLARRLARTSIGPRTRQWATVSPEFPDTQQWQEYLALPGNKGGCYASPAGCEVQNQTSCFNWTDEQFTQATALAEQDLENMATKILKQRAYRCVPSWSLPSEVWKIFFDAPESHQQTLRQARTLFFQFLVHIRLRQSSPGLAS</sequence>
<name>A0A813E186_POLGL</name>
<reference evidence="3" key="1">
    <citation type="submission" date="2021-02" db="EMBL/GenBank/DDBJ databases">
        <authorList>
            <person name="Dougan E. K."/>
            <person name="Rhodes N."/>
            <person name="Thang M."/>
            <person name="Chan C."/>
        </authorList>
    </citation>
    <scope>NUCLEOTIDE SEQUENCE</scope>
</reference>
<dbReference type="InterPro" id="IPR005135">
    <property type="entry name" value="Endo/exonuclease/phosphatase"/>
</dbReference>
<comment type="caution">
    <text evidence="3">The sequence shown here is derived from an EMBL/GenBank/DDBJ whole genome shotgun (WGS) entry which is preliminary data.</text>
</comment>
<evidence type="ECO:0000313" key="4">
    <source>
        <dbReference type="Proteomes" id="UP000654075"/>
    </source>
</evidence>
<dbReference type="GO" id="GO:0003824">
    <property type="term" value="F:catalytic activity"/>
    <property type="evidence" value="ECO:0007669"/>
    <property type="project" value="InterPro"/>
</dbReference>
<keyword evidence="4" id="KW-1185">Reference proteome</keyword>
<organism evidence="3 4">
    <name type="scientific">Polarella glacialis</name>
    <name type="common">Dinoflagellate</name>
    <dbReference type="NCBI Taxonomy" id="89957"/>
    <lineage>
        <taxon>Eukaryota</taxon>
        <taxon>Sar</taxon>
        <taxon>Alveolata</taxon>
        <taxon>Dinophyceae</taxon>
        <taxon>Suessiales</taxon>
        <taxon>Suessiaceae</taxon>
        <taxon>Polarella</taxon>
    </lineage>
</organism>
<dbReference type="SUPFAM" id="SSF56219">
    <property type="entry name" value="DNase I-like"/>
    <property type="match status" value="1"/>
</dbReference>